<accession>A0A2Z4FMG0</accession>
<dbReference type="InterPro" id="IPR002429">
    <property type="entry name" value="CcO_II-like_C"/>
</dbReference>
<evidence type="ECO:0000256" key="12">
    <source>
        <dbReference type="ARBA" id="ARBA00023136"/>
    </source>
</evidence>
<keyword evidence="16" id="KW-1185">Reference proteome</keyword>
<keyword evidence="3 13" id="KW-0813">Transport</keyword>
<evidence type="ECO:0000256" key="3">
    <source>
        <dbReference type="ARBA" id="ARBA00022448"/>
    </source>
</evidence>
<keyword evidence="4" id="KW-0349">Heme</keyword>
<evidence type="ECO:0000256" key="9">
    <source>
        <dbReference type="ARBA" id="ARBA00022982"/>
    </source>
</evidence>
<comment type="subcellular location">
    <subcellularLocation>
        <location evidence="13">Cell membrane</location>
        <topology evidence="13">Multi-pass membrane protein</topology>
    </subcellularLocation>
    <subcellularLocation>
        <location evidence="1">Membrane</location>
        <topology evidence="1">Multi-pass membrane protein</topology>
    </subcellularLocation>
</comment>
<dbReference type="GO" id="GO:0005886">
    <property type="term" value="C:plasma membrane"/>
    <property type="evidence" value="ECO:0007669"/>
    <property type="project" value="UniProtKB-SubCell"/>
</dbReference>
<evidence type="ECO:0000256" key="14">
    <source>
        <dbReference type="RuleBase" id="RU004024"/>
    </source>
</evidence>
<dbReference type="OrthoDB" id="9811281at2"/>
<dbReference type="PANTHER" id="PTHR22888:SF9">
    <property type="entry name" value="CYTOCHROME C OXIDASE SUBUNIT 2"/>
    <property type="match status" value="1"/>
</dbReference>
<comment type="catalytic activity">
    <reaction evidence="14">
        <text>4 Fe(II)-[cytochrome c] + O2 + 8 H(+)(in) = 4 Fe(III)-[cytochrome c] + 2 H2O + 4 H(+)(out)</text>
        <dbReference type="Rhea" id="RHEA:11436"/>
        <dbReference type="Rhea" id="RHEA-COMP:10350"/>
        <dbReference type="Rhea" id="RHEA-COMP:14399"/>
        <dbReference type="ChEBI" id="CHEBI:15377"/>
        <dbReference type="ChEBI" id="CHEBI:15378"/>
        <dbReference type="ChEBI" id="CHEBI:15379"/>
        <dbReference type="ChEBI" id="CHEBI:29033"/>
        <dbReference type="ChEBI" id="CHEBI:29034"/>
        <dbReference type="EC" id="7.1.1.9"/>
    </reaction>
</comment>
<keyword evidence="7 14" id="KW-0479">Metal-binding</keyword>
<evidence type="ECO:0000256" key="6">
    <source>
        <dbReference type="ARBA" id="ARBA00022692"/>
    </source>
</evidence>
<evidence type="ECO:0000256" key="7">
    <source>
        <dbReference type="ARBA" id="ARBA00022723"/>
    </source>
</evidence>
<proteinExistence type="inferred from homology"/>
<dbReference type="SUPFAM" id="SSF46626">
    <property type="entry name" value="Cytochrome c"/>
    <property type="match status" value="2"/>
</dbReference>
<dbReference type="PANTHER" id="PTHR22888">
    <property type="entry name" value="CYTOCHROME C OXIDASE, SUBUNIT II"/>
    <property type="match status" value="1"/>
</dbReference>
<keyword evidence="12" id="KW-0472">Membrane</keyword>
<comment type="cofactor">
    <cofactor evidence="14">
        <name>Cu cation</name>
        <dbReference type="ChEBI" id="CHEBI:23378"/>
    </cofactor>
    <text evidence="14">Binds a copper A center.</text>
</comment>
<dbReference type="InterPro" id="IPR036257">
    <property type="entry name" value="Cyt_c_oxidase_su2_TM_sf"/>
</dbReference>
<dbReference type="PROSITE" id="PS51007">
    <property type="entry name" value="CYTC"/>
    <property type="match status" value="2"/>
</dbReference>
<dbReference type="SUPFAM" id="SSF49503">
    <property type="entry name" value="Cupredoxins"/>
    <property type="match status" value="2"/>
</dbReference>
<dbReference type="Pfam" id="PF00034">
    <property type="entry name" value="Cytochrom_C"/>
    <property type="match status" value="2"/>
</dbReference>
<dbReference type="EC" id="7.1.1.9" evidence="14"/>
<evidence type="ECO:0000256" key="10">
    <source>
        <dbReference type="ARBA" id="ARBA00022989"/>
    </source>
</evidence>
<dbReference type="InterPro" id="IPR045187">
    <property type="entry name" value="CcO_II"/>
</dbReference>
<evidence type="ECO:0000313" key="16">
    <source>
        <dbReference type="Proteomes" id="UP000249799"/>
    </source>
</evidence>
<evidence type="ECO:0000256" key="11">
    <source>
        <dbReference type="ARBA" id="ARBA00023004"/>
    </source>
</evidence>
<evidence type="ECO:0000256" key="5">
    <source>
        <dbReference type="ARBA" id="ARBA00022660"/>
    </source>
</evidence>
<keyword evidence="10" id="KW-1133">Transmembrane helix</keyword>
<dbReference type="GO" id="GO:0005507">
    <property type="term" value="F:copper ion binding"/>
    <property type="evidence" value="ECO:0007669"/>
    <property type="project" value="InterPro"/>
</dbReference>
<comment type="similarity">
    <text evidence="2 13">Belongs to the cytochrome c oxidase subunit 2 family.</text>
</comment>
<dbReference type="InterPro" id="IPR011759">
    <property type="entry name" value="Cyt_c_oxidase_su2_TM_dom"/>
</dbReference>
<name>A0A2Z4FMG0_9DELT</name>
<protein>
    <recommendedName>
        <fullName evidence="14">Cytochrome c oxidase subunit 2</fullName>
        <ecNumber evidence="14">7.1.1.9</ecNumber>
    </recommendedName>
</protein>
<dbReference type="EMBL" id="CP030032">
    <property type="protein sequence ID" value="AWV90143.1"/>
    <property type="molecule type" value="Genomic_DNA"/>
</dbReference>
<dbReference type="InterPro" id="IPR036909">
    <property type="entry name" value="Cyt_c-like_dom_sf"/>
</dbReference>
<dbReference type="Pfam" id="PF00116">
    <property type="entry name" value="COX2"/>
    <property type="match status" value="1"/>
</dbReference>
<dbReference type="GO" id="GO:0004129">
    <property type="term" value="F:cytochrome-c oxidase activity"/>
    <property type="evidence" value="ECO:0007669"/>
    <property type="project" value="UniProtKB-EC"/>
</dbReference>
<keyword evidence="14" id="KW-0186">Copper</keyword>
<comment type="function">
    <text evidence="14">Subunits I and II form the functional core of the enzyme complex. Electrons originating in cytochrome c are transferred via heme a and Cu(A) to the binuclear center formed by heme a3 and Cu(B).</text>
</comment>
<dbReference type="GO" id="GO:0042773">
    <property type="term" value="P:ATP synthesis coupled electron transport"/>
    <property type="evidence" value="ECO:0007669"/>
    <property type="project" value="TreeGrafter"/>
</dbReference>
<dbReference type="Pfam" id="PF02790">
    <property type="entry name" value="COX2_TM"/>
    <property type="match status" value="1"/>
</dbReference>
<dbReference type="PROSITE" id="PS50999">
    <property type="entry name" value="COX2_TM"/>
    <property type="match status" value="1"/>
</dbReference>
<dbReference type="KEGG" id="bsed:DN745_12690"/>
<dbReference type="RefSeq" id="WP_111335359.1">
    <property type="nucleotide sequence ID" value="NZ_CP030032.1"/>
</dbReference>
<dbReference type="Gene3D" id="1.10.287.90">
    <property type="match status" value="1"/>
</dbReference>
<keyword evidence="9 13" id="KW-0249">Electron transport</keyword>
<dbReference type="SUPFAM" id="SSF81464">
    <property type="entry name" value="Cytochrome c oxidase subunit II-like, transmembrane region"/>
    <property type="match status" value="1"/>
</dbReference>
<gene>
    <name evidence="15" type="ORF">DN745_12690</name>
</gene>
<dbReference type="Proteomes" id="UP000249799">
    <property type="component" value="Chromosome"/>
</dbReference>
<dbReference type="Gene3D" id="2.60.40.420">
    <property type="entry name" value="Cupredoxins - blue copper proteins"/>
    <property type="match status" value="1"/>
</dbReference>
<keyword evidence="5 13" id="KW-0679">Respiratory chain</keyword>
<sequence length="555" mass="60623">MSIHTNSKRPFKLLIPALVVLTAILVPMTALAIPGSGEYIGIHSGSGRLINELYRDVFMACLLIMVIVEGLLIFSILKFRRRNDDEQPYQNHGNMKLELGWTLAVIVLQIYLGFTTISVMYDTEVLPEKSMTVEAVARQWAWDFKYPEQGGIVSPDLIIPANTNITLEVTSKDVIHALFIPEMGVKIDAVPGRKNYYWFNADGKFKQLPNSGRDTQEASSRVYPTTRSGWWQGLKDRFSMNENTFYSPAAGSTLERQVTYLAGRPDTDSPYTQYSGTEYRGMCAETCGKDHWNMYFRMVAMTQSSFEQWVDDVKTGANKGEVDGAQLYSQSCVSCHGDNGKGTPGTFPPLAGTELTNEDSEDAKKKHVSIVLNGLDEAVVVQGVTYGLGQMKTQNFGAKFNDEELAAVVNHERTSWGNKGGTVDAEFVASIRDELGLPAFPAGGAEPVSDDELMAVGQTVYASCVSCHGQDGKGLESAPGFTGNKIAMNDLEAAVKALDNGLDTQDWSGVQPAMGKGMSDKQVAGVLTYIRKSFGNEGDAVQPAEVTTIREAANK</sequence>
<keyword evidence="8" id="KW-1278">Translocase</keyword>
<reference evidence="15 16" key="1">
    <citation type="submission" date="2018-06" db="EMBL/GenBank/DDBJ databases">
        <title>Lujinxingia sediminis gen. nov. sp. nov., a new facultative anaerobic member of the class Deltaproteobacteria, and proposal of Lujinxingaceae fam. nov.</title>
        <authorList>
            <person name="Guo L.-Y."/>
            <person name="Li C.-M."/>
            <person name="Wang S."/>
            <person name="Du Z.-J."/>
        </authorList>
    </citation>
    <scope>NUCLEOTIDE SEQUENCE [LARGE SCALE GENOMIC DNA]</scope>
    <source>
        <strain evidence="15 16">FA350</strain>
    </source>
</reference>
<keyword evidence="6 13" id="KW-0812">Transmembrane</keyword>
<evidence type="ECO:0000256" key="4">
    <source>
        <dbReference type="ARBA" id="ARBA00022617"/>
    </source>
</evidence>
<dbReference type="InterPro" id="IPR009056">
    <property type="entry name" value="Cyt_c-like_dom"/>
</dbReference>
<evidence type="ECO:0000256" key="1">
    <source>
        <dbReference type="ARBA" id="ARBA00004141"/>
    </source>
</evidence>
<evidence type="ECO:0000256" key="8">
    <source>
        <dbReference type="ARBA" id="ARBA00022967"/>
    </source>
</evidence>
<dbReference type="Gene3D" id="1.10.760.10">
    <property type="entry name" value="Cytochrome c-like domain"/>
    <property type="match status" value="2"/>
</dbReference>
<organism evidence="15 16">
    <name type="scientific">Bradymonas sediminis</name>
    <dbReference type="NCBI Taxonomy" id="1548548"/>
    <lineage>
        <taxon>Bacteria</taxon>
        <taxon>Deltaproteobacteria</taxon>
        <taxon>Bradymonadales</taxon>
        <taxon>Bradymonadaceae</taxon>
        <taxon>Bradymonas</taxon>
    </lineage>
</organism>
<dbReference type="PROSITE" id="PS50857">
    <property type="entry name" value="COX2_CUA"/>
    <property type="match status" value="1"/>
</dbReference>
<evidence type="ECO:0000256" key="2">
    <source>
        <dbReference type="ARBA" id="ARBA00007866"/>
    </source>
</evidence>
<evidence type="ECO:0000256" key="13">
    <source>
        <dbReference type="RuleBase" id="RU000456"/>
    </source>
</evidence>
<dbReference type="GO" id="GO:0020037">
    <property type="term" value="F:heme binding"/>
    <property type="evidence" value="ECO:0007669"/>
    <property type="project" value="InterPro"/>
</dbReference>
<evidence type="ECO:0000313" key="15">
    <source>
        <dbReference type="EMBL" id="AWV90143.1"/>
    </source>
</evidence>
<dbReference type="AlphaFoldDB" id="A0A2Z4FMG0"/>
<keyword evidence="11" id="KW-0408">Iron</keyword>
<dbReference type="InterPro" id="IPR008972">
    <property type="entry name" value="Cupredoxin"/>
</dbReference>